<evidence type="ECO:0000259" key="2">
    <source>
        <dbReference type="Pfam" id="PF16655"/>
    </source>
</evidence>
<dbReference type="AlphaFoldDB" id="A0A9Y2F994"/>
<dbReference type="Gene3D" id="3.60.21.70">
    <property type="entry name" value="PhoD-like phosphatase"/>
    <property type="match status" value="1"/>
</dbReference>
<dbReference type="Proteomes" id="UP001231445">
    <property type="component" value="Chromosome"/>
</dbReference>
<dbReference type="InterPro" id="IPR032093">
    <property type="entry name" value="PhoD_N"/>
</dbReference>
<dbReference type="PANTHER" id="PTHR43606:SF2">
    <property type="entry name" value="ALKALINE PHOSPHATASE FAMILY PROTEIN (AFU_ORTHOLOGUE AFUA_5G03860)"/>
    <property type="match status" value="1"/>
</dbReference>
<dbReference type="GO" id="GO:0016787">
    <property type="term" value="F:hydrolase activity"/>
    <property type="evidence" value="ECO:0007669"/>
    <property type="project" value="UniProtKB-KW"/>
</dbReference>
<keyword evidence="4" id="KW-1185">Reference proteome</keyword>
<dbReference type="InterPro" id="IPR038607">
    <property type="entry name" value="PhoD-like_sf"/>
</dbReference>
<evidence type="ECO:0000313" key="4">
    <source>
        <dbReference type="Proteomes" id="UP001231445"/>
    </source>
</evidence>
<dbReference type="PANTHER" id="PTHR43606">
    <property type="entry name" value="PHOSPHATASE, PUTATIVE (AFU_ORTHOLOGUE AFUA_6G08710)-RELATED"/>
    <property type="match status" value="1"/>
</dbReference>
<organism evidence="3 4">
    <name type="scientific">Altererythrobacter rubellus</name>
    <dbReference type="NCBI Taxonomy" id="2173831"/>
    <lineage>
        <taxon>Bacteria</taxon>
        <taxon>Pseudomonadati</taxon>
        <taxon>Pseudomonadota</taxon>
        <taxon>Alphaproteobacteria</taxon>
        <taxon>Sphingomonadales</taxon>
        <taxon>Erythrobacteraceae</taxon>
        <taxon>Altererythrobacter</taxon>
    </lineage>
</organism>
<dbReference type="RefSeq" id="WP_285976069.1">
    <property type="nucleotide sequence ID" value="NZ_CP127221.1"/>
</dbReference>
<dbReference type="EC" id="3.1.-.-" evidence="3"/>
<dbReference type="Pfam" id="PF09423">
    <property type="entry name" value="PhoD"/>
    <property type="match status" value="1"/>
</dbReference>
<protein>
    <submittedName>
        <fullName evidence="3">Alkaline phosphatase D family protein</fullName>
        <ecNumber evidence="3">3.1.-.-</ecNumber>
    </submittedName>
</protein>
<proteinExistence type="predicted"/>
<dbReference type="InterPro" id="IPR052900">
    <property type="entry name" value="Phospholipid_Metab_Enz"/>
</dbReference>
<dbReference type="SUPFAM" id="SSF56300">
    <property type="entry name" value="Metallo-dependent phosphatases"/>
    <property type="match status" value="1"/>
</dbReference>
<dbReference type="Pfam" id="PF16655">
    <property type="entry name" value="PhoD_N"/>
    <property type="match status" value="1"/>
</dbReference>
<dbReference type="InterPro" id="IPR018946">
    <property type="entry name" value="PhoD-like_MPP"/>
</dbReference>
<keyword evidence="3" id="KW-0378">Hydrolase</keyword>
<dbReference type="InterPro" id="IPR029052">
    <property type="entry name" value="Metallo-depent_PP-like"/>
</dbReference>
<dbReference type="EMBL" id="CP127221">
    <property type="protein sequence ID" value="WIW95756.1"/>
    <property type="molecule type" value="Genomic_DNA"/>
</dbReference>
<feature type="domain" description="PhoD-like phosphatase metallophosphatase" evidence="1">
    <location>
        <begin position="151"/>
        <end position="529"/>
    </location>
</feature>
<evidence type="ECO:0000313" key="3">
    <source>
        <dbReference type="EMBL" id="WIW95756.1"/>
    </source>
</evidence>
<feature type="domain" description="Phospholipase D N-terminal" evidence="2">
    <location>
        <begin position="53"/>
        <end position="139"/>
    </location>
</feature>
<dbReference type="KEGG" id="arue:QQX03_01230"/>
<accession>A0A9Y2F994</accession>
<reference evidence="3 4" key="1">
    <citation type="submission" date="2023-06" db="EMBL/GenBank/DDBJ databases">
        <title>Altererythrobacter rubellus NBRC 112769 genome.</title>
        <authorList>
            <person name="Zhang K."/>
        </authorList>
    </citation>
    <scope>NUCLEOTIDE SEQUENCE [LARGE SCALE GENOMIC DNA]</scope>
    <source>
        <strain evidence="3 4">NBRC 112769</strain>
    </source>
</reference>
<sequence length="559" mass="61344">MTMFKNDPLADTAPAPAGPVALSRRNLFKLGGLAAASVSTPAIARGFGTGFTHGVASGEPGQTRVMLWSRFVAKQDTTLEWEVSQSLDFAQIVSAGSVIATPSRDWCVKTWANGLTPGQWYYYRFTAPDGSQSEVGRTRSLPEGAVPRFRMAVFSCSNYGFGYFNAYAHAAEANDVDIALHLGDYIYEYNAGSYPSEREAVVERVLFPSEEIVALAYYRLRYATYRSDPDLRRIHQLLPMIAVWDDHESANDSWKNGAQNHQPETEGSWDVRKAAAKRAYREWLPVSDDPYAEYQVGDLATLLRLDTRLEGREEQFNIGDVIQGKRTPEEIGAALTAFREGAYREESRELLGAAQQAWLADRLKSSRTGGTQWQVLVQQVLMGELFTAPRLAEAVPPNAPEFIRRRVQASTLAGNAGLPANMDAWDGYPAARARVFEASLAADANLISLAGDTHNAWGFDLAHSGQKVGVEFATPGVTSPGLESYLGAIPPQDLSRAIVNHNPALKYADTSRRGYMVVELTPESASAEFRFMAGIRQRSTRIAGTKRIVASAGSRELTI</sequence>
<dbReference type="Gene3D" id="2.60.40.380">
    <property type="entry name" value="Purple acid phosphatase-like, N-terminal"/>
    <property type="match status" value="1"/>
</dbReference>
<dbReference type="CDD" id="cd07389">
    <property type="entry name" value="MPP_PhoD"/>
    <property type="match status" value="1"/>
</dbReference>
<evidence type="ECO:0000259" key="1">
    <source>
        <dbReference type="Pfam" id="PF09423"/>
    </source>
</evidence>
<name>A0A9Y2F994_9SPHN</name>
<dbReference type="PROSITE" id="PS51318">
    <property type="entry name" value="TAT"/>
    <property type="match status" value="1"/>
</dbReference>
<dbReference type="InterPro" id="IPR006311">
    <property type="entry name" value="TAT_signal"/>
</dbReference>
<gene>
    <name evidence="3" type="ORF">QQX03_01230</name>
</gene>